<dbReference type="PANTHER" id="PTHR38445:SF7">
    <property type="entry name" value="GNTR-FAMILY TRANSCRIPTIONAL REGULATOR"/>
    <property type="match status" value="1"/>
</dbReference>
<dbReference type="RefSeq" id="WP_145291800.1">
    <property type="nucleotide sequence ID" value="NZ_CP036291.1"/>
</dbReference>
<keyword evidence="4" id="KW-0175">Coiled coil</keyword>
<dbReference type="Gene3D" id="1.10.10.10">
    <property type="entry name" value="Winged helix-like DNA-binding domain superfamily/Winged helix DNA-binding domain"/>
    <property type="match status" value="1"/>
</dbReference>
<organism evidence="6 7">
    <name type="scientific">Pirellulimonas nuda</name>
    <dbReference type="NCBI Taxonomy" id="2528009"/>
    <lineage>
        <taxon>Bacteria</taxon>
        <taxon>Pseudomonadati</taxon>
        <taxon>Planctomycetota</taxon>
        <taxon>Planctomycetia</taxon>
        <taxon>Pirellulales</taxon>
        <taxon>Lacipirellulaceae</taxon>
        <taxon>Pirellulimonas</taxon>
    </lineage>
</organism>
<dbReference type="SMART" id="SM00345">
    <property type="entry name" value="HTH_GNTR"/>
    <property type="match status" value="1"/>
</dbReference>
<dbReference type="PANTHER" id="PTHR38445">
    <property type="entry name" value="HTH-TYPE TRANSCRIPTIONAL REPRESSOR YTRA"/>
    <property type="match status" value="1"/>
</dbReference>
<gene>
    <name evidence="6" type="primary">ytrA_1</name>
    <name evidence="6" type="ORF">Pla175_50680</name>
</gene>
<keyword evidence="1" id="KW-0805">Transcription regulation</keyword>
<dbReference type="Pfam" id="PF00392">
    <property type="entry name" value="GntR"/>
    <property type="match status" value="1"/>
</dbReference>
<sequence>MLLRIEKGSAVPISRQLVEQVATHVAAGRLKPGARLPSVRELARELAVNQNTILRVYERLTADGLLERRQGQGTFVAESLPRRRPAAHRDRLIEELRQLIRQAQGLGMSAEQLHSLLDEALEQVAHHEEHEEAQRRRKEESNA</sequence>
<feature type="coiled-coil region" evidence="4">
    <location>
        <begin position="110"/>
        <end position="137"/>
    </location>
</feature>
<dbReference type="EMBL" id="CP036291">
    <property type="protein sequence ID" value="QDU91638.1"/>
    <property type="molecule type" value="Genomic_DNA"/>
</dbReference>
<dbReference type="GO" id="GO:0003677">
    <property type="term" value="F:DNA binding"/>
    <property type="evidence" value="ECO:0007669"/>
    <property type="project" value="UniProtKB-KW"/>
</dbReference>
<evidence type="ECO:0000256" key="1">
    <source>
        <dbReference type="ARBA" id="ARBA00023015"/>
    </source>
</evidence>
<dbReference type="OrthoDB" id="9801546at2"/>
<keyword evidence="7" id="KW-1185">Reference proteome</keyword>
<dbReference type="InterPro" id="IPR036388">
    <property type="entry name" value="WH-like_DNA-bd_sf"/>
</dbReference>
<accession>A0A518DJI9</accession>
<dbReference type="Proteomes" id="UP000317429">
    <property type="component" value="Chromosome"/>
</dbReference>
<dbReference type="GO" id="GO:0003700">
    <property type="term" value="F:DNA-binding transcription factor activity"/>
    <property type="evidence" value="ECO:0007669"/>
    <property type="project" value="InterPro"/>
</dbReference>
<name>A0A518DJI9_9BACT</name>
<protein>
    <submittedName>
        <fullName evidence="6">HTH-type transcriptional repressor YtrA</fullName>
    </submittedName>
</protein>
<proteinExistence type="predicted"/>
<evidence type="ECO:0000259" key="5">
    <source>
        <dbReference type="PROSITE" id="PS50949"/>
    </source>
</evidence>
<dbReference type="CDD" id="cd07377">
    <property type="entry name" value="WHTH_GntR"/>
    <property type="match status" value="1"/>
</dbReference>
<dbReference type="InterPro" id="IPR000524">
    <property type="entry name" value="Tscrpt_reg_HTH_GntR"/>
</dbReference>
<keyword evidence="3" id="KW-0804">Transcription</keyword>
<evidence type="ECO:0000256" key="2">
    <source>
        <dbReference type="ARBA" id="ARBA00023125"/>
    </source>
</evidence>
<dbReference type="AlphaFoldDB" id="A0A518DJI9"/>
<dbReference type="PRINTS" id="PR00035">
    <property type="entry name" value="HTHGNTR"/>
</dbReference>
<reference evidence="6 7" key="1">
    <citation type="submission" date="2019-02" db="EMBL/GenBank/DDBJ databases">
        <title>Deep-cultivation of Planctomycetes and their phenomic and genomic characterization uncovers novel biology.</title>
        <authorList>
            <person name="Wiegand S."/>
            <person name="Jogler M."/>
            <person name="Boedeker C."/>
            <person name="Pinto D."/>
            <person name="Vollmers J."/>
            <person name="Rivas-Marin E."/>
            <person name="Kohn T."/>
            <person name="Peeters S.H."/>
            <person name="Heuer A."/>
            <person name="Rast P."/>
            <person name="Oberbeckmann S."/>
            <person name="Bunk B."/>
            <person name="Jeske O."/>
            <person name="Meyerdierks A."/>
            <person name="Storesund J.E."/>
            <person name="Kallscheuer N."/>
            <person name="Luecker S."/>
            <person name="Lage O.M."/>
            <person name="Pohl T."/>
            <person name="Merkel B.J."/>
            <person name="Hornburger P."/>
            <person name="Mueller R.-W."/>
            <person name="Bruemmer F."/>
            <person name="Labrenz M."/>
            <person name="Spormann A.M."/>
            <person name="Op den Camp H."/>
            <person name="Overmann J."/>
            <person name="Amann R."/>
            <person name="Jetten M.S.M."/>
            <person name="Mascher T."/>
            <person name="Medema M.H."/>
            <person name="Devos D.P."/>
            <person name="Kaster A.-K."/>
            <person name="Ovreas L."/>
            <person name="Rohde M."/>
            <person name="Galperin M.Y."/>
            <person name="Jogler C."/>
        </authorList>
    </citation>
    <scope>NUCLEOTIDE SEQUENCE [LARGE SCALE GENOMIC DNA]</scope>
    <source>
        <strain evidence="6 7">Pla175</strain>
    </source>
</reference>
<dbReference type="InterPro" id="IPR036390">
    <property type="entry name" value="WH_DNA-bd_sf"/>
</dbReference>
<dbReference type="SUPFAM" id="SSF46785">
    <property type="entry name" value="Winged helix' DNA-binding domain"/>
    <property type="match status" value="1"/>
</dbReference>
<evidence type="ECO:0000256" key="3">
    <source>
        <dbReference type="ARBA" id="ARBA00023163"/>
    </source>
</evidence>
<feature type="domain" description="HTH gntR-type" evidence="5">
    <location>
        <begin position="11"/>
        <end position="79"/>
    </location>
</feature>
<evidence type="ECO:0000313" key="6">
    <source>
        <dbReference type="EMBL" id="QDU91638.1"/>
    </source>
</evidence>
<evidence type="ECO:0000256" key="4">
    <source>
        <dbReference type="SAM" id="Coils"/>
    </source>
</evidence>
<evidence type="ECO:0000313" key="7">
    <source>
        <dbReference type="Proteomes" id="UP000317429"/>
    </source>
</evidence>
<keyword evidence="2" id="KW-0238">DNA-binding</keyword>
<dbReference type="PROSITE" id="PS50949">
    <property type="entry name" value="HTH_GNTR"/>
    <property type="match status" value="1"/>
</dbReference>
<dbReference type="KEGG" id="pnd:Pla175_50680"/>